<keyword evidence="10" id="KW-1185">Reference proteome</keyword>
<name>A0A1S4F9C5_AEDAE</name>
<dbReference type="Proteomes" id="UP000008820">
    <property type="component" value="Chromosome 2"/>
</dbReference>
<dbReference type="InParanoid" id="A0A1S4F9C5"/>
<dbReference type="GO" id="GO:0005634">
    <property type="term" value="C:nucleus"/>
    <property type="evidence" value="ECO:0007669"/>
    <property type="project" value="UniProtKB-SubCell"/>
</dbReference>
<evidence type="ECO:0000256" key="3">
    <source>
        <dbReference type="ARBA" id="ARBA00022737"/>
    </source>
</evidence>
<dbReference type="Gene3D" id="3.30.160.60">
    <property type="entry name" value="Classic Zinc Finger"/>
    <property type="match status" value="8"/>
</dbReference>
<gene>
    <name evidence="9" type="primary">5565860</name>
</gene>
<evidence type="ECO:0000256" key="1">
    <source>
        <dbReference type="ARBA" id="ARBA00004123"/>
    </source>
</evidence>
<feature type="compositionally biased region" description="Basic and acidic residues" evidence="8">
    <location>
        <begin position="362"/>
        <end position="375"/>
    </location>
</feature>
<proteinExistence type="predicted"/>
<dbReference type="InterPro" id="IPR012934">
    <property type="entry name" value="Znf_AD"/>
</dbReference>
<evidence type="ECO:0000313" key="10">
    <source>
        <dbReference type="Proteomes" id="UP000008820"/>
    </source>
</evidence>
<dbReference type="PROSITE" id="PS51915">
    <property type="entry name" value="ZAD"/>
    <property type="match status" value="1"/>
</dbReference>
<keyword evidence="6" id="KW-0238">DNA-binding</keyword>
<keyword evidence="2" id="KW-0479">Metal-binding</keyword>
<evidence type="ECO:0000313" key="9">
    <source>
        <dbReference type="EnsemblMetazoa" id="AAEL005029-PA"/>
    </source>
</evidence>
<keyword evidence="7" id="KW-0539">Nucleus</keyword>
<evidence type="ECO:0000256" key="5">
    <source>
        <dbReference type="ARBA" id="ARBA00022833"/>
    </source>
</evidence>
<dbReference type="PROSITE" id="PS00028">
    <property type="entry name" value="ZINC_FINGER_C2H2_1"/>
    <property type="match status" value="8"/>
</dbReference>
<comment type="subcellular location">
    <subcellularLocation>
        <location evidence="1">Nucleus</location>
    </subcellularLocation>
</comment>
<dbReference type="SUPFAM" id="SSF57667">
    <property type="entry name" value="beta-beta-alpha zinc fingers"/>
    <property type="match status" value="4"/>
</dbReference>
<dbReference type="FunFam" id="3.30.160.60:FF:001465">
    <property type="entry name" value="Zinc finger protein 560"/>
    <property type="match status" value="1"/>
</dbReference>
<dbReference type="AlphaFoldDB" id="A0A1S4F9C5"/>
<reference evidence="9" key="2">
    <citation type="submission" date="2020-05" db="UniProtKB">
        <authorList>
            <consortium name="EnsemblMetazoa"/>
        </authorList>
    </citation>
    <scope>IDENTIFICATION</scope>
    <source>
        <strain evidence="9">LVP_AGWG</strain>
    </source>
</reference>
<feature type="compositionally biased region" description="Acidic residues" evidence="8">
    <location>
        <begin position="312"/>
        <end position="321"/>
    </location>
</feature>
<feature type="compositionally biased region" description="Basic and acidic residues" evidence="8">
    <location>
        <begin position="300"/>
        <end position="311"/>
    </location>
</feature>
<dbReference type="OrthoDB" id="8922241at2759"/>
<evidence type="ECO:0000256" key="7">
    <source>
        <dbReference type="ARBA" id="ARBA00023242"/>
    </source>
</evidence>
<keyword evidence="5" id="KW-0862">Zinc</keyword>
<dbReference type="PROSITE" id="PS50157">
    <property type="entry name" value="ZINC_FINGER_C2H2_2"/>
    <property type="match status" value="8"/>
</dbReference>
<accession>A0A1S4F9C5</accession>
<dbReference type="GO" id="GO:0003677">
    <property type="term" value="F:DNA binding"/>
    <property type="evidence" value="ECO:0007669"/>
    <property type="project" value="UniProtKB-KW"/>
</dbReference>
<dbReference type="Pfam" id="PF00096">
    <property type="entry name" value="zf-C2H2"/>
    <property type="match status" value="4"/>
</dbReference>
<dbReference type="PANTHER" id="PTHR24379:SF121">
    <property type="entry name" value="C2H2-TYPE DOMAIN-CONTAINING PROTEIN"/>
    <property type="match status" value="1"/>
</dbReference>
<keyword evidence="3" id="KW-0677">Repeat</keyword>
<evidence type="ECO:0000256" key="2">
    <source>
        <dbReference type="ARBA" id="ARBA00022723"/>
    </source>
</evidence>
<evidence type="ECO:0008006" key="11">
    <source>
        <dbReference type="Google" id="ProtNLM"/>
    </source>
</evidence>
<dbReference type="GO" id="GO:0000122">
    <property type="term" value="P:negative regulation of transcription by RNA polymerase II"/>
    <property type="evidence" value="ECO:0007669"/>
    <property type="project" value="UniProtKB-ARBA"/>
</dbReference>
<evidence type="ECO:0000256" key="8">
    <source>
        <dbReference type="SAM" id="MobiDB-lite"/>
    </source>
</evidence>
<dbReference type="Pfam" id="PF13912">
    <property type="entry name" value="zf-C2H2_6"/>
    <property type="match status" value="1"/>
</dbReference>
<keyword evidence="4" id="KW-0863">Zinc-finger</keyword>
<dbReference type="GO" id="GO:0008270">
    <property type="term" value="F:zinc ion binding"/>
    <property type="evidence" value="ECO:0007669"/>
    <property type="project" value="UniProtKB-UniRule"/>
</dbReference>
<reference evidence="9 10" key="1">
    <citation type="submission" date="2017-06" db="EMBL/GenBank/DDBJ databases">
        <title>Aedes aegypti genome working group (AGWG) sequencing and assembly.</title>
        <authorList>
            <consortium name="Aedes aegypti Genome Working Group (AGWG)"/>
            <person name="Matthews B.J."/>
        </authorList>
    </citation>
    <scope>NUCLEOTIDE SEQUENCE [LARGE SCALE GENOMIC DNA]</scope>
    <source>
        <strain evidence="9 10">LVP_AGWG</strain>
    </source>
</reference>
<protein>
    <recommendedName>
        <fullName evidence="11">Zinc finger protein</fullName>
    </recommendedName>
</protein>
<evidence type="ECO:0000256" key="4">
    <source>
        <dbReference type="ARBA" id="ARBA00022771"/>
    </source>
</evidence>
<dbReference type="SMART" id="SM00355">
    <property type="entry name" value="ZnF_C2H2"/>
    <property type="match status" value="16"/>
</dbReference>
<dbReference type="InterPro" id="IPR013087">
    <property type="entry name" value="Znf_C2H2_type"/>
</dbReference>
<dbReference type="VEuPathDB" id="VectorBase:AAEL005029"/>
<organism evidence="9 10">
    <name type="scientific">Aedes aegypti</name>
    <name type="common">Yellowfever mosquito</name>
    <name type="synonym">Culex aegypti</name>
    <dbReference type="NCBI Taxonomy" id="7159"/>
    <lineage>
        <taxon>Eukaryota</taxon>
        <taxon>Metazoa</taxon>
        <taxon>Ecdysozoa</taxon>
        <taxon>Arthropoda</taxon>
        <taxon>Hexapoda</taxon>
        <taxon>Insecta</taxon>
        <taxon>Pterygota</taxon>
        <taxon>Neoptera</taxon>
        <taxon>Endopterygota</taxon>
        <taxon>Diptera</taxon>
        <taxon>Nematocera</taxon>
        <taxon>Culicoidea</taxon>
        <taxon>Culicidae</taxon>
        <taxon>Culicinae</taxon>
        <taxon>Aedini</taxon>
        <taxon>Aedes</taxon>
        <taxon>Stegomyia</taxon>
    </lineage>
</organism>
<evidence type="ECO:0000256" key="6">
    <source>
        <dbReference type="ARBA" id="ARBA00023125"/>
    </source>
</evidence>
<dbReference type="PANTHER" id="PTHR24379">
    <property type="entry name" value="KRAB AND ZINC FINGER DOMAIN-CONTAINING"/>
    <property type="match status" value="1"/>
</dbReference>
<feature type="compositionally biased region" description="Acidic residues" evidence="8">
    <location>
        <begin position="328"/>
        <end position="349"/>
    </location>
</feature>
<sequence>METKTGTCRICSCGGTAPKDLKSIHSRDEESGFVIAAMMEELADVVINDDNSRPQEICLECVQKVSIGCDIRRAIRRAEHGADLVEILQMEPDDDVPEDPIVVGTEIKLEQLLEKNNEEFEYEFLEEEYLGEGEDGSVVKDHNSEGFGPKIEFVDMTVEGIKRRAASPLNYPSKKTNIERTYQKPRFSMPKAEVILQKVDHQTHYILEVKGDRCCGCSYVGSNRRELLQHSDSEHAIEIAGSGNYCPICFCEFTSESALTRHIDGSRSKSIYVCKACERYFNSPRQLDVHLGHCRGSDTISDHVDEGKESQTIEDDDEGEEQSTIANSDDESDWEFTVEERESDLDEFEPPASVGKTSRRSNNKELTKHGEDYIKSPDGVPFGPIDEKHVVLRIPLATFEFIKLNGERCCGCAFTCDSRLQLFGHAKECHNDNDEGRLDEYAFACPICAQMFEDQNELSKHINCNTTKFLFICTICNEAFAGIKSLRYHQEHSKKHYQLIHDSESVDKPLVELKDSSIVEAIEKELQQPGRNKNYSRTNNRSITKHRHLRMPDARFIEHIDHLQNHEVLTICGERCCGCGEFFDTINEVLHHGHTTHLTENADSIGEYQCDICFARFEYRRGLFMHRTSKRAISMLFRCKICNLMFSKQKSIEKHLQNAPNHLTLSEIDVATECDGSDANCIPPLQYRFHCCLAKCTEEFVSEDLLLAHCVDHHAGKRRENEAERTNDENVCPGCLKSFENTTCLVWHRYNRFTKQYICRFCGTAFNRWNLFREHEDVVHLGKTHEYPCDKCEKVFRTPQRLKTHQETHSEVRKEVCDECGATFRNKGVLKRHRRTVHANEKPFACQHCPKMLPTQEQLKAHLRVHTGVKPYACRFCERSFSHFTDRKRHEMSAHTGERPFRCPHCPAAYIRNRELLVHLQKHAEDGTVDFSKM</sequence>
<dbReference type="EnsemblMetazoa" id="AAEL005029-RA">
    <property type="protein sequence ID" value="AAEL005029-PA"/>
    <property type="gene ID" value="AAEL005029"/>
</dbReference>
<dbReference type="Pfam" id="PF12874">
    <property type="entry name" value="zf-met"/>
    <property type="match status" value="2"/>
</dbReference>
<dbReference type="InterPro" id="IPR036236">
    <property type="entry name" value="Znf_C2H2_sf"/>
</dbReference>
<feature type="region of interest" description="Disordered" evidence="8">
    <location>
        <begin position="298"/>
        <end position="375"/>
    </location>
</feature>